<keyword evidence="2" id="KW-1185">Reference proteome</keyword>
<evidence type="ECO:0008006" key="3">
    <source>
        <dbReference type="Google" id="ProtNLM"/>
    </source>
</evidence>
<dbReference type="RefSeq" id="WP_341370450.1">
    <property type="nucleotide sequence ID" value="NZ_JBBPCO010000005.1"/>
</dbReference>
<comment type="caution">
    <text evidence="1">The sequence shown here is derived from an EMBL/GenBank/DDBJ whole genome shotgun (WGS) entry which is preliminary data.</text>
</comment>
<evidence type="ECO:0000313" key="2">
    <source>
        <dbReference type="Proteomes" id="UP001446205"/>
    </source>
</evidence>
<protein>
    <recommendedName>
        <fullName evidence="3">DUF2946 domain-containing protein</fullName>
    </recommendedName>
</protein>
<reference evidence="1 2" key="1">
    <citation type="submission" date="2024-04" db="EMBL/GenBank/DDBJ databases">
        <authorList>
            <person name="Abashina T."/>
            <person name="Shaikin A."/>
        </authorList>
    </citation>
    <scope>NUCLEOTIDE SEQUENCE [LARGE SCALE GENOMIC DNA]</scope>
    <source>
        <strain evidence="1 2">AAFK</strain>
    </source>
</reference>
<dbReference type="Proteomes" id="UP001446205">
    <property type="component" value="Unassembled WGS sequence"/>
</dbReference>
<accession>A0ABU9D777</accession>
<evidence type="ECO:0000313" key="1">
    <source>
        <dbReference type="EMBL" id="MEK8089391.1"/>
    </source>
</evidence>
<gene>
    <name evidence="1" type="ORF">WOB96_06380</name>
</gene>
<proteinExistence type="predicted"/>
<dbReference type="EMBL" id="JBBPCO010000005">
    <property type="protein sequence ID" value="MEK8089391.1"/>
    <property type="molecule type" value="Genomic_DNA"/>
</dbReference>
<name>A0ABU9D777_9PROT</name>
<sequence length="120" mass="13060">MRIPARTHVVFLLIAFLISTSGWAFDRAILEDMMHESQRITASINIPDSIDLGAEAAAQAHATPCNHGCHLLTHFQGEVSQGFSLVLAPHPSEAFTEPLSTFPLPAPGTQLRPPRLLARI</sequence>
<organism evidence="1 2">
    <name type="scientific">Thermithiobacillus plumbiphilus</name>
    <dbReference type="NCBI Taxonomy" id="1729899"/>
    <lineage>
        <taxon>Bacteria</taxon>
        <taxon>Pseudomonadati</taxon>
        <taxon>Pseudomonadota</taxon>
        <taxon>Acidithiobacillia</taxon>
        <taxon>Acidithiobacillales</taxon>
        <taxon>Thermithiobacillaceae</taxon>
        <taxon>Thermithiobacillus</taxon>
    </lineage>
</organism>